<evidence type="ECO:0000256" key="3">
    <source>
        <dbReference type="SAM" id="MobiDB-lite"/>
    </source>
</evidence>
<sequence length="903" mass="94807">MAGGANVGQLWLSANGTISLAPNRKRVNSPGRPTQAAEGPEPTLALQRNEVCEPAVESPPSADDWGVIGRIHKQTAVQHQRHLEELAERHRALLDMSLQMMATIVSDQTVVSQSLTSAPTVVLLAPDVGAGAPPEGPELASLRTPEDVVNSLGDSTSGRITKHAVGVQHSAVLAAASVGLRCTEVAFRAVLAGGTAMAGLRDGDVFITREDPIFADALERLMRTHGIRARVIDEVPDEAGAVICLAALAQASSPDDCVAMHVRAFHGARSVAKSSSGSRLFVTVQSTGARFAEANVPVGVASLVKTAAWEWPNASVRAIDIESLDPERLLAELLAGGSGVQVALRDDGTRLIVDDVEASPVQETISVARSGVVVVTGGARGVTAPAALALAKRHGLRLVLLGRTALPDTMPDGPSGTTVAEIVRALLTSADPGAKAMSLPRARERAEWLIAEREVRATLSTAQAQGTPARYFAASITDEAAVCGVLDEVRQNFGPIVGVVHGAGVPGDNRLEDLDDEQFVKVFNTKLIGAEALLGATSTDDLRFISLFSSIAARTGKSGQSADASANAVLEAIAARESARRKGACVVRAFGWGPWDGATVESRSLGGVGVIPIAEGAQFFAEHALRRSSAPVVMVAAPAARPLQAARLQWDVSAEILPVLADHRVRGRVVVPVVIVLDAMLRAARGLVVNERPVVRDFQVLSGVTLSEREQLTLTIGFDAPATGSSYSVTIRDADGRQRYRAIVETEPDESPSVFVPEIAGSAWPMSTDDAYAGPLFHGPHFAAIQHLDTFGTAGGTAILKSRGELGWAESGWAIDPASMDGGLQLGLLWASAHGRSLMLPQRIGRVVLNHPFPENTNLRCRLAAHPISDRSVEFDVVFETMDGAPVAALEGVEFYAAGPPAD</sequence>
<organism evidence="5 6">
    <name type="scientific">Mycobacterium pinniadriaticum</name>
    <dbReference type="NCBI Taxonomy" id="2994102"/>
    <lineage>
        <taxon>Bacteria</taxon>
        <taxon>Bacillati</taxon>
        <taxon>Actinomycetota</taxon>
        <taxon>Actinomycetes</taxon>
        <taxon>Mycobacteriales</taxon>
        <taxon>Mycobacteriaceae</taxon>
        <taxon>Mycobacterium</taxon>
    </lineage>
</organism>
<dbReference type="InterPro" id="IPR020807">
    <property type="entry name" value="PKS_DH"/>
</dbReference>
<feature type="active site" description="Proton acceptor; for dehydratase activity" evidence="2">
    <location>
        <position position="663"/>
    </location>
</feature>
<dbReference type="Proteomes" id="UP001300745">
    <property type="component" value="Unassembled WGS sequence"/>
</dbReference>
<dbReference type="Gene3D" id="3.40.50.720">
    <property type="entry name" value="NAD(P)-binding Rossmann-like Domain"/>
    <property type="match status" value="1"/>
</dbReference>
<evidence type="ECO:0000256" key="2">
    <source>
        <dbReference type="PROSITE-ProRule" id="PRU01363"/>
    </source>
</evidence>
<dbReference type="SMART" id="SM00822">
    <property type="entry name" value="PKS_KR"/>
    <property type="match status" value="1"/>
</dbReference>
<gene>
    <name evidence="5" type="ORF">ORI27_27340</name>
</gene>
<comment type="caution">
    <text evidence="5">The sequence shown here is derived from an EMBL/GenBank/DDBJ whole genome shotgun (WGS) entry which is preliminary data.</text>
</comment>
<dbReference type="InterPro" id="IPR049551">
    <property type="entry name" value="PKS_DH_C"/>
</dbReference>
<feature type="region of interest" description="C-terminal hotdog fold" evidence="2">
    <location>
        <begin position="763"/>
        <end position="903"/>
    </location>
</feature>
<dbReference type="Pfam" id="PF08659">
    <property type="entry name" value="KR"/>
    <property type="match status" value="1"/>
</dbReference>
<evidence type="ECO:0000313" key="5">
    <source>
        <dbReference type="EMBL" id="MCX2940414.1"/>
    </source>
</evidence>
<dbReference type="InterPro" id="IPR057326">
    <property type="entry name" value="KR_dom"/>
</dbReference>
<feature type="active site" description="Proton donor; for dehydratase activity" evidence="2">
    <location>
        <position position="821"/>
    </location>
</feature>
<name>A0ABT3SLL4_9MYCO</name>
<proteinExistence type="predicted"/>
<dbReference type="PANTHER" id="PTHR43775:SF51">
    <property type="entry name" value="INACTIVE PHENOLPHTHIOCEROL SYNTHESIS POLYKETIDE SYNTHASE TYPE I PKS1-RELATED"/>
    <property type="match status" value="1"/>
</dbReference>
<evidence type="ECO:0000256" key="1">
    <source>
        <dbReference type="ARBA" id="ARBA00022679"/>
    </source>
</evidence>
<dbReference type="Pfam" id="PF21089">
    <property type="entry name" value="PKS_DH_N"/>
    <property type="match status" value="1"/>
</dbReference>
<feature type="region of interest" description="Disordered" evidence="3">
    <location>
        <begin position="22"/>
        <end position="43"/>
    </location>
</feature>
<keyword evidence="1" id="KW-0808">Transferase</keyword>
<feature type="region of interest" description="N-terminal hotdog fold" evidence="2">
    <location>
        <begin position="630"/>
        <end position="751"/>
    </location>
</feature>
<dbReference type="Gene3D" id="3.10.129.110">
    <property type="entry name" value="Polyketide synthase dehydratase"/>
    <property type="match status" value="1"/>
</dbReference>
<dbReference type="InterPro" id="IPR013968">
    <property type="entry name" value="PKS_KR"/>
</dbReference>
<dbReference type="PROSITE" id="PS52019">
    <property type="entry name" value="PKS_MFAS_DH"/>
    <property type="match status" value="1"/>
</dbReference>
<dbReference type="InterPro" id="IPR042104">
    <property type="entry name" value="PKS_dehydratase_sf"/>
</dbReference>
<dbReference type="PANTHER" id="PTHR43775">
    <property type="entry name" value="FATTY ACID SYNTHASE"/>
    <property type="match status" value="1"/>
</dbReference>
<dbReference type="SUPFAM" id="SSF51735">
    <property type="entry name" value="NAD(P)-binding Rossmann-fold domains"/>
    <property type="match status" value="1"/>
</dbReference>
<reference evidence="5 6" key="1">
    <citation type="submission" date="2022-11" db="EMBL/GenBank/DDBJ databases">
        <title>Mycobacterium sp. nov.</title>
        <authorList>
            <person name="Papic B."/>
            <person name="Spicic S."/>
            <person name="Duvnjak S."/>
        </authorList>
    </citation>
    <scope>NUCLEOTIDE SEQUENCE [LARGE SCALE GENOMIC DNA]</scope>
    <source>
        <strain evidence="5 6">CVI_P4</strain>
    </source>
</reference>
<dbReference type="Pfam" id="PF14765">
    <property type="entry name" value="PS-DH"/>
    <property type="match status" value="1"/>
</dbReference>
<dbReference type="InterPro" id="IPR050091">
    <property type="entry name" value="PKS_NRPS_Biosynth_Enz"/>
</dbReference>
<dbReference type="InterPro" id="IPR049900">
    <property type="entry name" value="PKS_mFAS_DH"/>
</dbReference>
<dbReference type="InterPro" id="IPR036291">
    <property type="entry name" value="NAD(P)-bd_dom_sf"/>
</dbReference>
<evidence type="ECO:0000313" key="6">
    <source>
        <dbReference type="Proteomes" id="UP001300745"/>
    </source>
</evidence>
<feature type="domain" description="PKS/mFAS DH" evidence="4">
    <location>
        <begin position="630"/>
        <end position="903"/>
    </location>
</feature>
<protein>
    <submittedName>
        <fullName evidence="5">SDR family NAD(P)-dependent oxidoreductase</fullName>
    </submittedName>
</protein>
<dbReference type="EMBL" id="JAPJDO010000039">
    <property type="protein sequence ID" value="MCX2940414.1"/>
    <property type="molecule type" value="Genomic_DNA"/>
</dbReference>
<keyword evidence="6" id="KW-1185">Reference proteome</keyword>
<dbReference type="RefSeq" id="WP_266000257.1">
    <property type="nucleotide sequence ID" value="NZ_JAPJDN010000039.1"/>
</dbReference>
<dbReference type="InterPro" id="IPR049552">
    <property type="entry name" value="PKS_DH_N"/>
</dbReference>
<evidence type="ECO:0000259" key="4">
    <source>
        <dbReference type="PROSITE" id="PS52019"/>
    </source>
</evidence>
<dbReference type="SMART" id="SM00826">
    <property type="entry name" value="PKS_DH"/>
    <property type="match status" value="1"/>
</dbReference>
<accession>A0ABT3SLL4</accession>